<dbReference type="GO" id="GO:0003700">
    <property type="term" value="F:DNA-binding transcription factor activity"/>
    <property type="evidence" value="ECO:0007669"/>
    <property type="project" value="InterPro"/>
</dbReference>
<dbReference type="Pfam" id="PF07739">
    <property type="entry name" value="TipAS"/>
    <property type="match status" value="1"/>
</dbReference>
<evidence type="ECO:0000313" key="7">
    <source>
        <dbReference type="EMBL" id="RRJ87812.1"/>
    </source>
</evidence>
<organism evidence="7 8">
    <name type="scientific">Gulosibacter macacae</name>
    <dbReference type="NCBI Taxonomy" id="2488791"/>
    <lineage>
        <taxon>Bacteria</taxon>
        <taxon>Bacillati</taxon>
        <taxon>Actinomycetota</taxon>
        <taxon>Actinomycetes</taxon>
        <taxon>Micrococcales</taxon>
        <taxon>Microbacteriaceae</taxon>
        <taxon>Gulosibacter</taxon>
    </lineage>
</organism>
<proteinExistence type="predicted"/>
<name>A0A3P3VYB6_9MICO</name>
<dbReference type="SUPFAM" id="SSF46955">
    <property type="entry name" value="Putative DNA-binding domain"/>
    <property type="match status" value="1"/>
</dbReference>
<gene>
    <name evidence="7" type="ORF">EG850_02830</name>
</gene>
<keyword evidence="8" id="KW-1185">Reference proteome</keyword>
<dbReference type="PANTHER" id="PTHR30204:SF90">
    <property type="entry name" value="HTH-TYPE TRANSCRIPTIONAL ACTIVATOR MTA"/>
    <property type="match status" value="1"/>
</dbReference>
<dbReference type="AlphaFoldDB" id="A0A3P3VYB6"/>
<dbReference type="Proteomes" id="UP000274391">
    <property type="component" value="Unassembled WGS sequence"/>
</dbReference>
<dbReference type="SMART" id="SM00422">
    <property type="entry name" value="HTH_MERR"/>
    <property type="match status" value="1"/>
</dbReference>
<evidence type="ECO:0000256" key="3">
    <source>
        <dbReference type="ARBA" id="ARBA00023159"/>
    </source>
</evidence>
<keyword evidence="5" id="KW-0175">Coiled coil</keyword>
<feature type="domain" description="HTH merR-type" evidence="6">
    <location>
        <begin position="7"/>
        <end position="76"/>
    </location>
</feature>
<dbReference type="RefSeq" id="WP_124969675.1">
    <property type="nucleotide sequence ID" value="NZ_RQVS01000003.1"/>
</dbReference>
<evidence type="ECO:0000256" key="5">
    <source>
        <dbReference type="SAM" id="Coils"/>
    </source>
</evidence>
<reference evidence="7 8" key="1">
    <citation type="submission" date="2018-11" db="EMBL/GenBank/DDBJ databases">
        <title>YIM 102482-1 draft genome.</title>
        <authorList>
            <person name="Li G."/>
            <person name="Jiang Y."/>
        </authorList>
    </citation>
    <scope>NUCLEOTIDE SEQUENCE [LARGE SCALE GENOMIC DNA]</scope>
    <source>
        <strain evidence="7 8">YIM 102482-1</strain>
    </source>
</reference>
<dbReference type="InterPro" id="IPR036244">
    <property type="entry name" value="TipA-like_antibiotic-bd"/>
</dbReference>
<evidence type="ECO:0000256" key="1">
    <source>
        <dbReference type="ARBA" id="ARBA00023015"/>
    </source>
</evidence>
<evidence type="ECO:0000256" key="4">
    <source>
        <dbReference type="ARBA" id="ARBA00023163"/>
    </source>
</evidence>
<accession>A0A3P3VYB6</accession>
<dbReference type="InterPro" id="IPR047057">
    <property type="entry name" value="MerR_fam"/>
</dbReference>
<dbReference type="SUPFAM" id="SSF89082">
    <property type="entry name" value="Antibiotic binding domain of TipA-like multidrug resistance regulators"/>
    <property type="match status" value="1"/>
</dbReference>
<dbReference type="InterPro" id="IPR009061">
    <property type="entry name" value="DNA-bd_dom_put_sf"/>
</dbReference>
<dbReference type="Pfam" id="PF13411">
    <property type="entry name" value="MerR_1"/>
    <property type="match status" value="1"/>
</dbReference>
<dbReference type="PROSITE" id="PS50937">
    <property type="entry name" value="HTH_MERR_2"/>
    <property type="match status" value="1"/>
</dbReference>
<keyword evidence="4" id="KW-0804">Transcription</keyword>
<evidence type="ECO:0000313" key="8">
    <source>
        <dbReference type="Proteomes" id="UP000274391"/>
    </source>
</evidence>
<protein>
    <submittedName>
        <fullName evidence="7">MerR family transcriptional regulator</fullName>
    </submittedName>
</protein>
<keyword evidence="2" id="KW-0238">DNA-binding</keyword>
<evidence type="ECO:0000259" key="6">
    <source>
        <dbReference type="PROSITE" id="PS50937"/>
    </source>
</evidence>
<comment type="caution">
    <text evidence="7">The sequence shown here is derived from an EMBL/GenBank/DDBJ whole genome shotgun (WGS) entry which is preliminary data.</text>
</comment>
<dbReference type="CDD" id="cd01106">
    <property type="entry name" value="HTH_TipAL-Mta"/>
    <property type="match status" value="1"/>
</dbReference>
<evidence type="ECO:0000256" key="2">
    <source>
        <dbReference type="ARBA" id="ARBA00023125"/>
    </source>
</evidence>
<feature type="coiled-coil region" evidence="5">
    <location>
        <begin position="74"/>
        <end position="108"/>
    </location>
</feature>
<dbReference type="InterPro" id="IPR012925">
    <property type="entry name" value="TipAS_dom"/>
</dbReference>
<dbReference type="EMBL" id="RQVS01000003">
    <property type="protein sequence ID" value="RRJ87812.1"/>
    <property type="molecule type" value="Genomic_DNA"/>
</dbReference>
<sequence>MSKITTQLSTTEVVRLTGVTSRTLRHYDRIGLLAPATIADGGLRYYGEAQLVRLQRILVLKELGVALADMPALLDGKRDAAQALREHGDQLERERDRLSRMIAAVRATAAQLDQGEELMTNKMFDGFDHSEYEAEVTERWGAEAWRHSNEWWQHQDATDREAFGAEHTAIADAYADAHERRLAADSAEVLDIARRHRAWISVGWQGREVPAEALRGLGEMYVADPRFAKNYERNGVPFAPYVRDALAALADAEASA</sequence>
<keyword evidence="3" id="KW-0010">Activator</keyword>
<dbReference type="GO" id="GO:0003677">
    <property type="term" value="F:DNA binding"/>
    <property type="evidence" value="ECO:0007669"/>
    <property type="project" value="UniProtKB-KW"/>
</dbReference>
<dbReference type="OrthoDB" id="9809391at2"/>
<dbReference type="Gene3D" id="1.10.1660.10">
    <property type="match status" value="1"/>
</dbReference>
<dbReference type="InterPro" id="IPR000551">
    <property type="entry name" value="MerR-type_HTH_dom"/>
</dbReference>
<dbReference type="Gene3D" id="1.10.490.50">
    <property type="entry name" value="Antibiotic binding domain of TipA-like multidrug resistance regulators"/>
    <property type="match status" value="1"/>
</dbReference>
<dbReference type="PANTHER" id="PTHR30204">
    <property type="entry name" value="REDOX-CYCLING DRUG-SENSING TRANSCRIPTIONAL ACTIVATOR SOXR"/>
    <property type="match status" value="1"/>
</dbReference>
<keyword evidence="1" id="KW-0805">Transcription regulation</keyword>